<evidence type="ECO:0000313" key="1">
    <source>
        <dbReference type="EMBL" id="CUN10674.1"/>
    </source>
</evidence>
<dbReference type="AlphaFoldDB" id="A0A173U750"/>
<sequence>MEKDNRNSSEDILTRLSLLTDDVNVNSIKGWPYINLGEFFQKDYPEMFSALKLGINIKKCNISIHNVESYCFYDDEGNIDNIDEDAPELLVGLGVWKVRSFYLSKKDLVALSKFMIKYYEIFIEEYKEVERQLNQ</sequence>
<accession>A0A173U750</accession>
<evidence type="ECO:0000313" key="2">
    <source>
        <dbReference type="Proteomes" id="UP000095598"/>
    </source>
</evidence>
<proteinExistence type="predicted"/>
<name>A0A173U750_ANAHA</name>
<reference evidence="1 2" key="1">
    <citation type="submission" date="2015-09" db="EMBL/GenBank/DDBJ databases">
        <authorList>
            <consortium name="Pathogen Informatics"/>
        </authorList>
    </citation>
    <scope>NUCLEOTIDE SEQUENCE [LARGE SCALE GENOMIC DNA]</scope>
    <source>
        <strain evidence="1 2">2789STDY5608868</strain>
    </source>
</reference>
<dbReference type="Proteomes" id="UP000095598">
    <property type="component" value="Unassembled WGS sequence"/>
</dbReference>
<gene>
    <name evidence="1" type="ORF">ERS852425_02658</name>
</gene>
<dbReference type="EMBL" id="CYXT01000023">
    <property type="protein sequence ID" value="CUN10674.1"/>
    <property type="molecule type" value="Genomic_DNA"/>
</dbReference>
<protein>
    <submittedName>
        <fullName evidence="1">Uncharacterized protein</fullName>
    </submittedName>
</protein>
<organism evidence="1 2">
    <name type="scientific">Anaerostipes hadrus</name>
    <dbReference type="NCBI Taxonomy" id="649756"/>
    <lineage>
        <taxon>Bacteria</taxon>
        <taxon>Bacillati</taxon>
        <taxon>Bacillota</taxon>
        <taxon>Clostridia</taxon>
        <taxon>Lachnospirales</taxon>
        <taxon>Lachnospiraceae</taxon>
        <taxon>Anaerostipes</taxon>
    </lineage>
</organism>
<dbReference type="RefSeq" id="WP_044923969.1">
    <property type="nucleotide sequence ID" value="NZ_CYXT01000023.1"/>
</dbReference>